<dbReference type="EMBL" id="JBHRXX010000002">
    <property type="protein sequence ID" value="MFC3683232.1"/>
    <property type="molecule type" value="Genomic_DNA"/>
</dbReference>
<protein>
    <submittedName>
        <fullName evidence="1">WD40/YVTN/BNR-like repeat-containing protein</fullName>
    </submittedName>
</protein>
<dbReference type="Proteomes" id="UP001595729">
    <property type="component" value="Unassembled WGS sequence"/>
</dbReference>
<dbReference type="InterPro" id="IPR015943">
    <property type="entry name" value="WD40/YVTN_repeat-like_dom_sf"/>
</dbReference>
<dbReference type="PANTHER" id="PTHR43739">
    <property type="entry name" value="XYLOGLUCANASE (EUROFUNG)"/>
    <property type="match status" value="1"/>
</dbReference>
<gene>
    <name evidence="1" type="ORF">ACFOPI_06475</name>
</gene>
<dbReference type="RefSeq" id="WP_382172261.1">
    <property type="nucleotide sequence ID" value="NZ_JBHRXX010000002.1"/>
</dbReference>
<name>A0ABV7W2P0_9BURK</name>
<evidence type="ECO:0000313" key="2">
    <source>
        <dbReference type="Proteomes" id="UP001595729"/>
    </source>
</evidence>
<sequence>MATMLVASRKGLFVWEGEGTDWRITALHFPGEPVTSVLADPRDGHWYAALRLGHFGVKLHRSADRGATWTEVAAPAFPPKPTEGPMADDATPWSVDLVWSMAAGGADEPGVIWAGGLPAGLFRSDDRGASWSLNRPLWDQPGRREWFGGGYDHAGIHSIVVDPRDARHLTLAISCGGVWQTRDGGASWSLTAQGMKADYLPAESADDGNTQDPHAMVQCRAQPDALWVQHHCGIYRSTDGGVLWQAIAAPAPSDFGFAVACDPVNPQRAWFAPAQADVCRIPVDGRLVVLRTDDGGQSFQAFGDGLPQRHAYHLVYRHALDVDASGRTLAMGSTTGGLWVSADAGEHWQELSRDLPPLSTVRFV</sequence>
<dbReference type="SUPFAM" id="SSF110296">
    <property type="entry name" value="Oligoxyloglucan reducing end-specific cellobiohydrolase"/>
    <property type="match status" value="1"/>
</dbReference>
<dbReference type="InterPro" id="IPR052025">
    <property type="entry name" value="Xyloglucanase_GH74"/>
</dbReference>
<evidence type="ECO:0000313" key="1">
    <source>
        <dbReference type="EMBL" id="MFC3683232.1"/>
    </source>
</evidence>
<dbReference type="CDD" id="cd15482">
    <property type="entry name" value="Sialidase_non-viral"/>
    <property type="match status" value="1"/>
</dbReference>
<proteinExistence type="predicted"/>
<accession>A0ABV7W2P0</accession>
<organism evidence="1 2">
    <name type="scientific">Hydrogenophaga luteola</name>
    <dbReference type="NCBI Taxonomy" id="1591122"/>
    <lineage>
        <taxon>Bacteria</taxon>
        <taxon>Pseudomonadati</taxon>
        <taxon>Pseudomonadota</taxon>
        <taxon>Betaproteobacteria</taxon>
        <taxon>Burkholderiales</taxon>
        <taxon>Comamonadaceae</taxon>
        <taxon>Hydrogenophaga</taxon>
    </lineage>
</organism>
<reference evidence="2" key="1">
    <citation type="journal article" date="2019" name="Int. J. Syst. Evol. Microbiol.">
        <title>The Global Catalogue of Microorganisms (GCM) 10K type strain sequencing project: providing services to taxonomists for standard genome sequencing and annotation.</title>
        <authorList>
            <consortium name="The Broad Institute Genomics Platform"/>
            <consortium name="The Broad Institute Genome Sequencing Center for Infectious Disease"/>
            <person name="Wu L."/>
            <person name="Ma J."/>
        </authorList>
    </citation>
    <scope>NUCLEOTIDE SEQUENCE [LARGE SCALE GENOMIC DNA]</scope>
    <source>
        <strain evidence="2">KCTC 42501</strain>
    </source>
</reference>
<keyword evidence="2" id="KW-1185">Reference proteome</keyword>
<dbReference type="Gene3D" id="2.130.10.10">
    <property type="entry name" value="YVTN repeat-like/Quinoprotein amine dehydrogenase"/>
    <property type="match status" value="1"/>
</dbReference>
<comment type="caution">
    <text evidence="1">The sequence shown here is derived from an EMBL/GenBank/DDBJ whole genome shotgun (WGS) entry which is preliminary data.</text>
</comment>
<dbReference type="PANTHER" id="PTHR43739:SF5">
    <property type="entry name" value="EXO-ALPHA-SIALIDASE"/>
    <property type="match status" value="1"/>
</dbReference>